<evidence type="ECO:0000259" key="2">
    <source>
        <dbReference type="PROSITE" id="PS50994"/>
    </source>
</evidence>
<feature type="domain" description="Integrase catalytic" evidence="2">
    <location>
        <begin position="482"/>
        <end position="654"/>
    </location>
</feature>
<dbReference type="InterPro" id="IPR036397">
    <property type="entry name" value="RNaseH_sf"/>
</dbReference>
<evidence type="ECO:0000256" key="1">
    <source>
        <dbReference type="SAM" id="MobiDB-lite"/>
    </source>
</evidence>
<dbReference type="PANTHER" id="PTHR37984">
    <property type="entry name" value="PROTEIN CBG26694"/>
    <property type="match status" value="1"/>
</dbReference>
<evidence type="ECO:0000313" key="3">
    <source>
        <dbReference type="Ensembl" id="ENSCCRP00015116927.1"/>
    </source>
</evidence>
<proteinExistence type="predicted"/>
<dbReference type="InterPro" id="IPR013103">
    <property type="entry name" value="RVT_2"/>
</dbReference>
<feature type="region of interest" description="Disordered" evidence="1">
    <location>
        <begin position="194"/>
        <end position="220"/>
    </location>
</feature>
<dbReference type="Proteomes" id="UP000694700">
    <property type="component" value="Unplaced"/>
</dbReference>
<dbReference type="SUPFAM" id="SSF57756">
    <property type="entry name" value="Retrovirus zinc finger-like domains"/>
    <property type="match status" value="1"/>
</dbReference>
<feature type="region of interest" description="Disordered" evidence="1">
    <location>
        <begin position="755"/>
        <end position="832"/>
    </location>
</feature>
<dbReference type="GO" id="GO:0003676">
    <property type="term" value="F:nucleic acid binding"/>
    <property type="evidence" value="ECO:0007669"/>
    <property type="project" value="InterPro"/>
</dbReference>
<dbReference type="Gene3D" id="3.30.420.10">
    <property type="entry name" value="Ribonuclease H-like superfamily/Ribonuclease H"/>
    <property type="match status" value="1"/>
</dbReference>
<feature type="compositionally biased region" description="Polar residues" evidence="1">
    <location>
        <begin position="202"/>
        <end position="216"/>
    </location>
</feature>
<reference evidence="3" key="1">
    <citation type="submission" date="2025-08" db="UniProtKB">
        <authorList>
            <consortium name="Ensembl"/>
        </authorList>
    </citation>
    <scope>IDENTIFICATION</scope>
</reference>
<dbReference type="InterPro" id="IPR036875">
    <property type="entry name" value="Znf_CCHC_sf"/>
</dbReference>
<dbReference type="InterPro" id="IPR012337">
    <property type="entry name" value="RNaseH-like_sf"/>
</dbReference>
<evidence type="ECO:0000313" key="4">
    <source>
        <dbReference type="Proteomes" id="UP000694700"/>
    </source>
</evidence>
<dbReference type="GO" id="GO:0008270">
    <property type="term" value="F:zinc ion binding"/>
    <property type="evidence" value="ECO:0007669"/>
    <property type="project" value="InterPro"/>
</dbReference>
<dbReference type="InterPro" id="IPR001584">
    <property type="entry name" value="Integrase_cat-core"/>
</dbReference>
<organism evidence="3 4">
    <name type="scientific">Cyprinus carpio</name>
    <name type="common">Common carp</name>
    <dbReference type="NCBI Taxonomy" id="7962"/>
    <lineage>
        <taxon>Eukaryota</taxon>
        <taxon>Metazoa</taxon>
        <taxon>Chordata</taxon>
        <taxon>Craniata</taxon>
        <taxon>Vertebrata</taxon>
        <taxon>Euteleostomi</taxon>
        <taxon>Actinopterygii</taxon>
        <taxon>Neopterygii</taxon>
        <taxon>Teleostei</taxon>
        <taxon>Ostariophysi</taxon>
        <taxon>Cypriniformes</taxon>
        <taxon>Cyprinidae</taxon>
        <taxon>Cyprininae</taxon>
        <taxon>Cyprinus</taxon>
    </lineage>
</organism>
<feature type="compositionally biased region" description="Basic and acidic residues" evidence="1">
    <location>
        <begin position="757"/>
        <end position="783"/>
    </location>
</feature>
<dbReference type="Pfam" id="PF00665">
    <property type="entry name" value="rve"/>
    <property type="match status" value="1"/>
</dbReference>
<dbReference type="GO" id="GO:0015074">
    <property type="term" value="P:DNA integration"/>
    <property type="evidence" value="ECO:0007669"/>
    <property type="project" value="InterPro"/>
</dbReference>
<dbReference type="PROSITE" id="PS50994">
    <property type="entry name" value="INTEGRASE"/>
    <property type="match status" value="1"/>
</dbReference>
<dbReference type="Ensembl" id="ENSCCRT00015120636.1">
    <property type="protein sequence ID" value="ENSCCRP00015116927.1"/>
    <property type="gene ID" value="ENSCCRG00015046201.1"/>
</dbReference>
<feature type="compositionally biased region" description="Polar residues" evidence="1">
    <location>
        <begin position="816"/>
        <end position="827"/>
    </location>
</feature>
<protein>
    <recommendedName>
        <fullName evidence="2">Integrase catalytic domain-containing protein</fullName>
    </recommendedName>
</protein>
<dbReference type="InterPro" id="IPR050951">
    <property type="entry name" value="Retrovirus_Pol_polyprotein"/>
</dbReference>
<sequence>MVSNYRVPPKLDEARPYECWKNEISIWKLVTDLDKKKQALAVVLGLEGRARETALEIPANDLNEDDGMETLLAKLDEVFLREEKDRAYEAYSHFDSISKDSAVSMADYIIDFEQRYNRMKKYNMTLPDAVLAFKLLDTACLEEKSRQLALTACTDLTFASMKSALKRIFGGKTSGASGSSETQDAAFFMEQRPSGKFRRNNGPLQSRQRQPQQGTNPLDKYGKRTKCVICQSTYHWAKDCPHRRNEVKLAEDENVEECNITLFTKVMTDSEIFLTESLGSAIIDTACTRTVCGEKWLDSYMKDLSQSQINKLMQTESSTCRPFRFGDGQVVHSNRKVKLPAKIGPTKCHIETEVVPVDIPLLLSKMALKRAGTVLDMENDRVVMFKQPVPLELTSSGHYCVDIRDDNTEADTNESEVLVVTAEMSTKEKRKVLLKLHKQFGHASADRLQRLILSSGNTDKDCPVILQEIIRDCEVCQRYSRTKPRPAVGLPLASEYNETVAMDLHELEPGVWYLHIIDHFTRFSAGSIVRTKKASEIVNSFIHSWISVHGAPKRIYTDNGGEFNNEEIREMAEKFNIEMKTTAAYSPWSNGLLERHNMTLTEILLKVKKENGCGWQTALDWALMAKNSMINVHGYSSHQLVFGHSPNLPSILVDKLPALEGTSMSTRVGQHLAALHASRRAFTEVECSERIRRALRKQLRPTDEKYETGDRVYYKRADSTEWKGPAVVIGQDGSVVFVRHGGILVRVHQSRLNKVNAQDEDKPVLPDIPENSKENENVIHTDVSENSDDEMSVNREVQIPENTETDDREDVRQTNETESDATNTVGSTGVKLRTGQTVTFTNRDDGTKHTARVLGRAGKAKGQYKNWYNVQYLEPNGSEGQKEALDMSHVDELLTECENTDVDVLITKDISFDAAKQQEIENWQNNNVYEEVTDKGQKCISTRWVCTLKETSNGIVPKARLVARGFEEVNIHELQKDSPTCASESLRLLLAVICQNKWQVNSMDIKSAFLQGMELSRDIYIRPPPEAGVDNAVWKLKKCVYGLADASLYWYNKVKELMLNSGGKMSRVDPAVFYWQNEQSEVTGVLACHVDDFFWAGSEHFVTNVIPVLKSAFHVGREEHESFSYVGMNIATVGGVVQVHQHSYIENLQPVHLQAARAVQREAPLNEKEREQLRSKIGQVLWVAKQTRPDVMFNTCSLASNIKNATVQSIHEVNRVIRKLKSEKVTLKFQHLGNSDDLSLVVFSDASLGNLPDGGTQGGALIALMEKTGKFSPLFWQSKKIRRVVRSTLAGETLAMSDGIDNAMFLAMLYSELTTGKADLNALPLICVTDNHSLFDALKSTKQVTEKRLRLEISGVKELIHANKIKEVRWSKAKSQLADCLTKKGASSLMLLKALYEGVWKL</sequence>
<dbReference type="Pfam" id="PF07727">
    <property type="entry name" value="RVT_2"/>
    <property type="match status" value="1"/>
</dbReference>
<dbReference type="PANTHER" id="PTHR37984:SF5">
    <property type="entry name" value="PROTEIN NYNRIN-LIKE"/>
    <property type="match status" value="1"/>
</dbReference>
<accession>A0A8C2B913</accession>
<dbReference type="SUPFAM" id="SSF53098">
    <property type="entry name" value="Ribonuclease H-like"/>
    <property type="match status" value="1"/>
</dbReference>
<name>A0A8C2B913_CYPCA</name>